<comment type="caution">
    <text evidence="2">The sequence shown here is derived from an EMBL/GenBank/DDBJ whole genome shotgun (WGS) entry which is preliminary data.</text>
</comment>
<organism evidence="2 3">
    <name type="scientific">Thalictrum thalictroides</name>
    <name type="common">Rue-anemone</name>
    <name type="synonym">Anemone thalictroides</name>
    <dbReference type="NCBI Taxonomy" id="46969"/>
    <lineage>
        <taxon>Eukaryota</taxon>
        <taxon>Viridiplantae</taxon>
        <taxon>Streptophyta</taxon>
        <taxon>Embryophyta</taxon>
        <taxon>Tracheophyta</taxon>
        <taxon>Spermatophyta</taxon>
        <taxon>Magnoliopsida</taxon>
        <taxon>Ranunculales</taxon>
        <taxon>Ranunculaceae</taxon>
        <taxon>Thalictroideae</taxon>
        <taxon>Thalictrum</taxon>
    </lineage>
</organism>
<reference evidence="2 3" key="1">
    <citation type="submission" date="2020-06" db="EMBL/GenBank/DDBJ databases">
        <title>Transcriptomic and genomic resources for Thalictrum thalictroides and T. hernandezii: Facilitating candidate gene discovery in an emerging model plant lineage.</title>
        <authorList>
            <person name="Arias T."/>
            <person name="Riano-Pachon D.M."/>
            <person name="Di Stilio V.S."/>
        </authorList>
    </citation>
    <scope>NUCLEOTIDE SEQUENCE [LARGE SCALE GENOMIC DNA]</scope>
    <source>
        <strain evidence="3">cv. WT478/WT964</strain>
        <tissue evidence="2">Leaves</tissue>
    </source>
</reference>
<dbReference type="OrthoDB" id="1908932at2759"/>
<protein>
    <recommendedName>
        <fullName evidence="4">Defensin-like protein</fullName>
    </recommendedName>
</protein>
<evidence type="ECO:0000256" key="1">
    <source>
        <dbReference type="SAM" id="SignalP"/>
    </source>
</evidence>
<dbReference type="Proteomes" id="UP000554482">
    <property type="component" value="Unassembled WGS sequence"/>
</dbReference>
<feature type="chain" id="PRO_5029896742" description="Defensin-like protein" evidence="1">
    <location>
        <begin position="24"/>
        <end position="70"/>
    </location>
</feature>
<evidence type="ECO:0008006" key="4">
    <source>
        <dbReference type="Google" id="ProtNLM"/>
    </source>
</evidence>
<proteinExistence type="predicted"/>
<evidence type="ECO:0000313" key="2">
    <source>
        <dbReference type="EMBL" id="KAF5207642.1"/>
    </source>
</evidence>
<sequence length="70" mass="7764">MEKTLIFFLVLLLSLSVEMKVEAKKCQLTSVGCSNNDVCNEYCLAKYNGHGQCFIPPGTSIVLCACYYDC</sequence>
<evidence type="ECO:0000313" key="3">
    <source>
        <dbReference type="Proteomes" id="UP000554482"/>
    </source>
</evidence>
<feature type="signal peptide" evidence="1">
    <location>
        <begin position="1"/>
        <end position="23"/>
    </location>
</feature>
<dbReference type="EMBL" id="JABWDY010001168">
    <property type="protein sequence ID" value="KAF5207642.1"/>
    <property type="molecule type" value="Genomic_DNA"/>
</dbReference>
<name>A0A7J6XGE0_THATH</name>
<keyword evidence="3" id="KW-1185">Reference proteome</keyword>
<keyword evidence="1" id="KW-0732">Signal</keyword>
<gene>
    <name evidence="2" type="ORF">FRX31_002770</name>
</gene>
<dbReference type="AlphaFoldDB" id="A0A7J6XGE0"/>
<accession>A0A7J6XGE0</accession>